<organism evidence="1 2">
    <name type="scientific">Scleroderma citrinum Foug A</name>
    <dbReference type="NCBI Taxonomy" id="1036808"/>
    <lineage>
        <taxon>Eukaryota</taxon>
        <taxon>Fungi</taxon>
        <taxon>Dikarya</taxon>
        <taxon>Basidiomycota</taxon>
        <taxon>Agaricomycotina</taxon>
        <taxon>Agaricomycetes</taxon>
        <taxon>Agaricomycetidae</taxon>
        <taxon>Boletales</taxon>
        <taxon>Sclerodermatineae</taxon>
        <taxon>Sclerodermataceae</taxon>
        <taxon>Scleroderma</taxon>
    </lineage>
</organism>
<reference evidence="2" key="2">
    <citation type="submission" date="2015-01" db="EMBL/GenBank/DDBJ databases">
        <title>Evolutionary Origins and Diversification of the Mycorrhizal Mutualists.</title>
        <authorList>
            <consortium name="DOE Joint Genome Institute"/>
            <consortium name="Mycorrhizal Genomics Consortium"/>
            <person name="Kohler A."/>
            <person name="Kuo A."/>
            <person name="Nagy L.G."/>
            <person name="Floudas D."/>
            <person name="Copeland A."/>
            <person name="Barry K.W."/>
            <person name="Cichocki N."/>
            <person name="Veneault-Fourrey C."/>
            <person name="LaButti K."/>
            <person name="Lindquist E.A."/>
            <person name="Lipzen A."/>
            <person name="Lundell T."/>
            <person name="Morin E."/>
            <person name="Murat C."/>
            <person name="Riley R."/>
            <person name="Ohm R."/>
            <person name="Sun H."/>
            <person name="Tunlid A."/>
            <person name="Henrissat B."/>
            <person name="Grigoriev I.V."/>
            <person name="Hibbett D.S."/>
            <person name="Martin F."/>
        </authorList>
    </citation>
    <scope>NUCLEOTIDE SEQUENCE [LARGE SCALE GENOMIC DNA]</scope>
    <source>
        <strain evidence="2">Foug A</strain>
    </source>
</reference>
<dbReference type="Proteomes" id="UP000053989">
    <property type="component" value="Unassembled WGS sequence"/>
</dbReference>
<evidence type="ECO:0000313" key="1">
    <source>
        <dbReference type="EMBL" id="KIM58054.1"/>
    </source>
</evidence>
<dbReference type="InParanoid" id="A0A0C3DPC4"/>
<sequence>MNPLWSGSTPQGTMLKTNPRARPFSMHLIAAVASGCQTTISWMTLEPLQGRPWSMILPLLPLIHVSEPALTGSYTTPPSSPTFPVVHHLRLGGASALPAIVACPLAQVPSQPARATADRCPIPHRWQQRPRFAAATTAVVSHCMVYSR</sequence>
<proteinExistence type="predicted"/>
<keyword evidence="2" id="KW-1185">Reference proteome</keyword>
<dbReference type="AlphaFoldDB" id="A0A0C3DPC4"/>
<dbReference type="HOGENOM" id="CLU_1759893_0_0_1"/>
<accession>A0A0C3DPC4</accession>
<reference evidence="1 2" key="1">
    <citation type="submission" date="2014-04" db="EMBL/GenBank/DDBJ databases">
        <authorList>
            <consortium name="DOE Joint Genome Institute"/>
            <person name="Kuo A."/>
            <person name="Kohler A."/>
            <person name="Nagy L.G."/>
            <person name="Floudas D."/>
            <person name="Copeland A."/>
            <person name="Barry K.W."/>
            <person name="Cichocki N."/>
            <person name="Veneault-Fourrey C."/>
            <person name="LaButti K."/>
            <person name="Lindquist E.A."/>
            <person name="Lipzen A."/>
            <person name="Lundell T."/>
            <person name="Morin E."/>
            <person name="Murat C."/>
            <person name="Sun H."/>
            <person name="Tunlid A."/>
            <person name="Henrissat B."/>
            <person name="Grigoriev I.V."/>
            <person name="Hibbett D.S."/>
            <person name="Martin F."/>
            <person name="Nordberg H.P."/>
            <person name="Cantor M.N."/>
            <person name="Hua S.X."/>
        </authorList>
    </citation>
    <scope>NUCLEOTIDE SEQUENCE [LARGE SCALE GENOMIC DNA]</scope>
    <source>
        <strain evidence="1 2">Foug A</strain>
    </source>
</reference>
<evidence type="ECO:0000313" key="2">
    <source>
        <dbReference type="Proteomes" id="UP000053989"/>
    </source>
</evidence>
<gene>
    <name evidence="1" type="ORF">SCLCIDRAFT_1104634</name>
</gene>
<name>A0A0C3DPC4_9AGAM</name>
<protein>
    <submittedName>
        <fullName evidence="1">Uncharacterized protein</fullName>
    </submittedName>
</protein>
<dbReference type="EMBL" id="KN822092">
    <property type="protein sequence ID" value="KIM58054.1"/>
    <property type="molecule type" value="Genomic_DNA"/>
</dbReference>